<keyword evidence="3 4" id="KW-0479">Metal-binding</keyword>
<feature type="binding site" evidence="3">
    <location>
        <position position="154"/>
    </location>
    <ligand>
        <name>Zn(2+)</name>
        <dbReference type="ChEBI" id="CHEBI:29105"/>
        <note>catalytic</note>
    </ligand>
</feature>
<evidence type="ECO:0000256" key="2">
    <source>
        <dbReference type="ARBA" id="ARBA00025529"/>
    </source>
</evidence>
<dbReference type="InterPro" id="IPR006026">
    <property type="entry name" value="Peptidase_Metallo"/>
</dbReference>
<evidence type="ECO:0000259" key="5">
    <source>
        <dbReference type="PROSITE" id="PS51864"/>
    </source>
</evidence>
<dbReference type="EMBL" id="BGPR01000209">
    <property type="protein sequence ID" value="GBM04927.1"/>
    <property type="molecule type" value="Genomic_DNA"/>
</dbReference>
<comment type="caution">
    <text evidence="3">Lacks conserved residue(s) required for the propagation of feature annotation.</text>
</comment>
<proteinExistence type="predicted"/>
<dbReference type="PANTHER" id="PTHR10127">
    <property type="entry name" value="DISCOIDIN, CUB, EGF, LAMININ , AND ZINC METALLOPROTEASE DOMAIN CONTAINING"/>
    <property type="match status" value="1"/>
</dbReference>
<sequence>MLDRFLKFDLIQKSPSVSALRLIMFILIVLGLAASTCAERLRNPLENPGLYQGDILGIDDDDDRNALVTNNNKWPRAVIPYVIDPGLEQFSNQIEKAMKYISDRTCITFEPRRYAPDYIRIFPGDGCYSHWGRTGGAQPVSLGDGCLDLGTIMHELFHAVGFMHEQVRSDRDDYLTIYWDNIQPGFEHNFQKLKPNENWLINEFDYYSIMIYSETSFSIDGVRKTMVPKKPGVVLTDVFYRYPTESDMHRTNVLYQCNMYL</sequence>
<dbReference type="Gene3D" id="3.40.390.10">
    <property type="entry name" value="Collagenase (Catalytic Domain)"/>
    <property type="match status" value="1"/>
</dbReference>
<dbReference type="GO" id="GO:0008270">
    <property type="term" value="F:zinc ion binding"/>
    <property type="evidence" value="ECO:0007669"/>
    <property type="project" value="UniProtKB-UniRule"/>
</dbReference>
<feature type="active site" evidence="3">
    <location>
        <position position="155"/>
    </location>
</feature>
<comment type="subunit">
    <text evidence="1">Monomer.</text>
</comment>
<evidence type="ECO:0000256" key="1">
    <source>
        <dbReference type="ARBA" id="ARBA00011245"/>
    </source>
</evidence>
<keyword evidence="3 4" id="KW-0378">Hydrolase</keyword>
<evidence type="ECO:0000256" key="4">
    <source>
        <dbReference type="RuleBase" id="RU361183"/>
    </source>
</evidence>
<keyword evidence="3 4" id="KW-0645">Protease</keyword>
<evidence type="ECO:0000313" key="7">
    <source>
        <dbReference type="Proteomes" id="UP000499080"/>
    </source>
</evidence>
<feature type="binding site" evidence="3">
    <location>
        <position position="164"/>
    </location>
    <ligand>
        <name>Zn(2+)</name>
        <dbReference type="ChEBI" id="CHEBI:29105"/>
        <note>catalytic</note>
    </ligand>
</feature>
<evidence type="ECO:0000313" key="6">
    <source>
        <dbReference type="EMBL" id="GBM04927.1"/>
    </source>
</evidence>
<dbReference type="InterPro" id="IPR024079">
    <property type="entry name" value="MetalloPept_cat_dom_sf"/>
</dbReference>
<feature type="domain" description="Peptidase M12A" evidence="5">
    <location>
        <begin position="65"/>
        <end position="258"/>
    </location>
</feature>
<dbReference type="InterPro" id="IPR034035">
    <property type="entry name" value="Astacin-like_dom"/>
</dbReference>
<dbReference type="AlphaFoldDB" id="A0A4Y2CMF6"/>
<organism evidence="6 7">
    <name type="scientific">Araneus ventricosus</name>
    <name type="common">Orbweaver spider</name>
    <name type="synonym">Epeira ventricosa</name>
    <dbReference type="NCBI Taxonomy" id="182803"/>
    <lineage>
        <taxon>Eukaryota</taxon>
        <taxon>Metazoa</taxon>
        <taxon>Ecdysozoa</taxon>
        <taxon>Arthropoda</taxon>
        <taxon>Chelicerata</taxon>
        <taxon>Arachnida</taxon>
        <taxon>Araneae</taxon>
        <taxon>Araneomorphae</taxon>
        <taxon>Entelegynae</taxon>
        <taxon>Araneoidea</taxon>
        <taxon>Araneidae</taxon>
        <taxon>Araneus</taxon>
    </lineage>
</organism>
<comment type="caution">
    <text evidence="6">The sequence shown here is derived from an EMBL/GenBank/DDBJ whole genome shotgun (WGS) entry which is preliminary data.</text>
</comment>
<gene>
    <name evidence="6" type="primary">VMPA_19</name>
    <name evidence="6" type="ORF">AVEN_126081_1</name>
</gene>
<dbReference type="PANTHER" id="PTHR10127:SF883">
    <property type="entry name" value="ZINC METALLOPROTEINASE NAS-8"/>
    <property type="match status" value="1"/>
</dbReference>
<dbReference type="EC" id="3.4.24.-" evidence="4"/>
<dbReference type="PROSITE" id="PS51864">
    <property type="entry name" value="ASTACIN"/>
    <property type="match status" value="1"/>
</dbReference>
<dbReference type="GO" id="GO:0004222">
    <property type="term" value="F:metalloendopeptidase activity"/>
    <property type="evidence" value="ECO:0007669"/>
    <property type="project" value="UniProtKB-UniRule"/>
</dbReference>
<keyword evidence="3 4" id="KW-0862">Zinc</keyword>
<dbReference type="GO" id="GO:0006508">
    <property type="term" value="P:proteolysis"/>
    <property type="evidence" value="ECO:0007669"/>
    <property type="project" value="UniProtKB-KW"/>
</dbReference>
<dbReference type="OrthoDB" id="6423440at2759"/>
<comment type="function">
    <text evidence="2">Zinc metalloprotease. Provoques deadhesion of endothelial cells from cell cultures, and also degradation of fibronectin, fibrinogen and gelatin in vitro. Its role in the venom is not fully understood but it might act as a spreading factor that facilitates diffusion of other venom toxins. Alternatively, it might be involved in the proteolytic processing of other venom toxins or it might play a role in extra-oral digestion of prey.</text>
</comment>
<dbReference type="SMART" id="SM00235">
    <property type="entry name" value="ZnMc"/>
    <property type="match status" value="1"/>
</dbReference>
<dbReference type="SUPFAM" id="SSF55486">
    <property type="entry name" value="Metalloproteases ('zincins'), catalytic domain"/>
    <property type="match status" value="1"/>
</dbReference>
<keyword evidence="3 4" id="KW-0482">Metalloprotease</keyword>
<evidence type="ECO:0000256" key="3">
    <source>
        <dbReference type="PROSITE-ProRule" id="PRU01211"/>
    </source>
</evidence>
<reference evidence="6 7" key="1">
    <citation type="journal article" date="2019" name="Sci. Rep.">
        <title>Orb-weaving spider Araneus ventricosus genome elucidates the spidroin gene catalogue.</title>
        <authorList>
            <person name="Kono N."/>
            <person name="Nakamura H."/>
            <person name="Ohtoshi R."/>
            <person name="Moran D.A.P."/>
            <person name="Shinohara A."/>
            <person name="Yoshida Y."/>
            <person name="Fujiwara M."/>
            <person name="Mori M."/>
            <person name="Tomita M."/>
            <person name="Arakawa K."/>
        </authorList>
    </citation>
    <scope>NUCLEOTIDE SEQUENCE [LARGE SCALE GENOMIC DNA]</scope>
</reference>
<keyword evidence="7" id="KW-1185">Reference proteome</keyword>
<dbReference type="InterPro" id="IPR001506">
    <property type="entry name" value="Peptidase_M12A"/>
</dbReference>
<dbReference type="CDD" id="cd04280">
    <property type="entry name" value="ZnMc_astacin_like"/>
    <property type="match status" value="1"/>
</dbReference>
<dbReference type="PRINTS" id="PR00480">
    <property type="entry name" value="ASTACIN"/>
</dbReference>
<name>A0A4Y2CMF6_ARAVE</name>
<accession>A0A4Y2CMF6</accession>
<protein>
    <recommendedName>
        <fullName evidence="4">Metalloendopeptidase</fullName>
        <ecNumber evidence="4">3.4.24.-</ecNumber>
    </recommendedName>
</protein>
<comment type="cofactor">
    <cofactor evidence="3 4">
        <name>Zn(2+)</name>
        <dbReference type="ChEBI" id="CHEBI:29105"/>
    </cofactor>
    <text evidence="3 4">Binds 1 zinc ion per subunit.</text>
</comment>
<feature type="binding site" evidence="3">
    <location>
        <position position="158"/>
    </location>
    <ligand>
        <name>Zn(2+)</name>
        <dbReference type="ChEBI" id="CHEBI:29105"/>
        <note>catalytic</note>
    </ligand>
</feature>
<dbReference type="Pfam" id="PF01400">
    <property type="entry name" value="Astacin"/>
    <property type="match status" value="1"/>
</dbReference>
<dbReference type="Proteomes" id="UP000499080">
    <property type="component" value="Unassembled WGS sequence"/>
</dbReference>